<reference evidence="7 8" key="1">
    <citation type="submission" date="2020-08" db="EMBL/GenBank/DDBJ databases">
        <title>Genomic Encyclopedia of Type Strains, Phase III (KMG-III): the genomes of soil and plant-associated and newly described type strains.</title>
        <authorList>
            <person name="Whitman W."/>
        </authorList>
    </citation>
    <scope>NUCLEOTIDE SEQUENCE [LARGE SCALE GENOMIC DNA]</scope>
    <source>
        <strain evidence="7 8">CECT 8803</strain>
    </source>
</reference>
<dbReference type="Gene3D" id="3.40.50.300">
    <property type="entry name" value="P-loop containing nucleotide triphosphate hydrolases"/>
    <property type="match status" value="1"/>
</dbReference>
<feature type="domain" description="ABC transporter" evidence="6">
    <location>
        <begin position="4"/>
        <end position="238"/>
    </location>
</feature>
<dbReference type="InterPro" id="IPR027417">
    <property type="entry name" value="P-loop_NTPase"/>
</dbReference>
<dbReference type="PROSITE" id="PS00211">
    <property type="entry name" value="ABC_TRANSPORTER_1"/>
    <property type="match status" value="1"/>
</dbReference>
<dbReference type="InterPro" id="IPR003439">
    <property type="entry name" value="ABC_transporter-like_ATP-bd"/>
</dbReference>
<evidence type="ECO:0000256" key="1">
    <source>
        <dbReference type="ARBA" id="ARBA00022448"/>
    </source>
</evidence>
<name>A0A839SYN0_9PROT</name>
<keyword evidence="2" id="KW-0547">Nucleotide-binding</keyword>
<proteinExistence type="predicted"/>
<evidence type="ECO:0000259" key="6">
    <source>
        <dbReference type="PROSITE" id="PS50893"/>
    </source>
</evidence>
<dbReference type="PANTHER" id="PTHR42794:SF1">
    <property type="entry name" value="HEMIN IMPORT ATP-BINDING PROTEIN HMUV"/>
    <property type="match status" value="1"/>
</dbReference>
<comment type="function">
    <text evidence="5">Part of the ABC transporter complex HmuTUV involved in hemin import. Responsible for energy coupling to the transport system.</text>
</comment>
<dbReference type="PROSITE" id="PS50893">
    <property type="entry name" value="ABC_TRANSPORTER_2"/>
    <property type="match status" value="1"/>
</dbReference>
<protein>
    <submittedName>
        <fullName evidence="7">Iron complex transport system ATP-binding protein</fullName>
    </submittedName>
</protein>
<dbReference type="GO" id="GO:0005524">
    <property type="term" value="F:ATP binding"/>
    <property type="evidence" value="ECO:0007669"/>
    <property type="project" value="UniProtKB-KW"/>
</dbReference>
<evidence type="ECO:0000256" key="4">
    <source>
        <dbReference type="ARBA" id="ARBA00022967"/>
    </source>
</evidence>
<keyword evidence="8" id="KW-1185">Reference proteome</keyword>
<dbReference type="Proteomes" id="UP000581135">
    <property type="component" value="Unassembled WGS sequence"/>
</dbReference>
<keyword evidence="4" id="KW-1278">Translocase</keyword>
<keyword evidence="3 7" id="KW-0067">ATP-binding</keyword>
<dbReference type="SMART" id="SM00382">
    <property type="entry name" value="AAA"/>
    <property type="match status" value="1"/>
</dbReference>
<dbReference type="EMBL" id="JACHXA010000006">
    <property type="protein sequence ID" value="MBB3066043.1"/>
    <property type="molecule type" value="Genomic_DNA"/>
</dbReference>
<evidence type="ECO:0000256" key="3">
    <source>
        <dbReference type="ARBA" id="ARBA00022840"/>
    </source>
</evidence>
<evidence type="ECO:0000313" key="8">
    <source>
        <dbReference type="Proteomes" id="UP000581135"/>
    </source>
</evidence>
<dbReference type="GO" id="GO:0016887">
    <property type="term" value="F:ATP hydrolysis activity"/>
    <property type="evidence" value="ECO:0007669"/>
    <property type="project" value="InterPro"/>
</dbReference>
<dbReference type="PANTHER" id="PTHR42794">
    <property type="entry name" value="HEMIN IMPORT ATP-BINDING PROTEIN HMUV"/>
    <property type="match status" value="1"/>
</dbReference>
<gene>
    <name evidence="7" type="ORF">FHR98_002346</name>
</gene>
<dbReference type="SUPFAM" id="SSF52540">
    <property type="entry name" value="P-loop containing nucleoside triphosphate hydrolases"/>
    <property type="match status" value="1"/>
</dbReference>
<organism evidence="7 8">
    <name type="scientific">Limibacillus halophilus</name>
    <dbReference type="NCBI Taxonomy" id="1579333"/>
    <lineage>
        <taxon>Bacteria</taxon>
        <taxon>Pseudomonadati</taxon>
        <taxon>Pseudomonadota</taxon>
        <taxon>Alphaproteobacteria</taxon>
        <taxon>Rhodospirillales</taxon>
        <taxon>Rhodovibrionaceae</taxon>
        <taxon>Limibacillus</taxon>
    </lineage>
</organism>
<evidence type="ECO:0000256" key="5">
    <source>
        <dbReference type="ARBA" id="ARBA00037066"/>
    </source>
</evidence>
<dbReference type="RefSeq" id="WP_183416861.1">
    <property type="nucleotide sequence ID" value="NZ_JACHXA010000006.1"/>
</dbReference>
<dbReference type="Pfam" id="PF00005">
    <property type="entry name" value="ABC_tran"/>
    <property type="match status" value="1"/>
</dbReference>
<accession>A0A839SYN0</accession>
<dbReference type="InterPro" id="IPR017871">
    <property type="entry name" value="ABC_transporter-like_CS"/>
</dbReference>
<evidence type="ECO:0000313" key="7">
    <source>
        <dbReference type="EMBL" id="MBB3066043.1"/>
    </source>
</evidence>
<dbReference type="InterPro" id="IPR003593">
    <property type="entry name" value="AAA+_ATPase"/>
</dbReference>
<dbReference type="CDD" id="cd03214">
    <property type="entry name" value="ABC_Iron-Siderophores_B12_Hemin"/>
    <property type="match status" value="1"/>
</dbReference>
<evidence type="ECO:0000256" key="2">
    <source>
        <dbReference type="ARBA" id="ARBA00022741"/>
    </source>
</evidence>
<sequence>MTLLESDQISVELAGRSVLSQVSLALHPGEVLGLIGPNGAGKTTFLRACVGLLPLSAGTVRFAERPVETWDRTFLARDLAYLPQAAEVHWPLPVRDVVALGRLPHQTGWGRDPEGEAAVAEAMQLGDVENLAGRIATELSGGERARVMLARALAGRPKMLLADEPVAGLDPYHRLEMMECLTVLAGRGMGVAVVLHDLTLAGRFCDRVALFNQGRLVAEGDPRTEMTAARLAEIYRVEALTGEQGDRFFVVPWRRLDGGRSESAEGGKAR</sequence>
<comment type="caution">
    <text evidence="7">The sequence shown here is derived from an EMBL/GenBank/DDBJ whole genome shotgun (WGS) entry which is preliminary data.</text>
</comment>
<dbReference type="AlphaFoldDB" id="A0A839SYN0"/>
<keyword evidence="1" id="KW-0813">Transport</keyword>